<dbReference type="KEGG" id="sapo:SAPIO_CDS9504"/>
<dbReference type="RefSeq" id="XP_016639390.1">
    <property type="nucleotide sequence ID" value="XM_016790880.1"/>
</dbReference>
<evidence type="ECO:0000256" key="7">
    <source>
        <dbReference type="ARBA" id="ARBA00023267"/>
    </source>
</evidence>
<reference evidence="15 16" key="1">
    <citation type="journal article" date="2014" name="Genome Announc.">
        <title>Draft genome sequence of the pathogenic fungus Scedosporium apiospermum.</title>
        <authorList>
            <person name="Vandeputte P."/>
            <person name="Ghamrawi S."/>
            <person name="Rechenmann M."/>
            <person name="Iltis A."/>
            <person name="Giraud S."/>
            <person name="Fleury M."/>
            <person name="Thornton C."/>
            <person name="Delhaes L."/>
            <person name="Meyer W."/>
            <person name="Papon N."/>
            <person name="Bouchara J.P."/>
        </authorList>
    </citation>
    <scope>NUCLEOTIDE SEQUENCE [LARGE SCALE GENOMIC DNA]</scope>
    <source>
        <strain evidence="15 16">IHEM 14462</strain>
    </source>
</reference>
<dbReference type="PANTHER" id="PTHR18866">
    <property type="entry name" value="CARBOXYLASE:PYRUVATE/ACETYL-COA/PROPIONYL-COA CARBOXYLASE"/>
    <property type="match status" value="1"/>
</dbReference>
<dbReference type="InterPro" id="IPR011762">
    <property type="entry name" value="COA_CT_N"/>
</dbReference>
<dbReference type="FunFam" id="3.90.226.10:FF:000021">
    <property type="entry name" value="Acetyl-CoA carboxylase carboxyltransferase subunit"/>
    <property type="match status" value="1"/>
</dbReference>
<dbReference type="PROSITE" id="PS00866">
    <property type="entry name" value="CPSASE_1"/>
    <property type="match status" value="1"/>
</dbReference>
<dbReference type="GO" id="GO:0046872">
    <property type="term" value="F:metal ion binding"/>
    <property type="evidence" value="ECO:0007669"/>
    <property type="project" value="InterPro"/>
</dbReference>
<dbReference type="Pfam" id="PF00289">
    <property type="entry name" value="Biotin_carb_N"/>
    <property type="match status" value="1"/>
</dbReference>
<evidence type="ECO:0000259" key="11">
    <source>
        <dbReference type="PROSITE" id="PS50975"/>
    </source>
</evidence>
<dbReference type="PANTHER" id="PTHR18866:SF127">
    <property type="match status" value="1"/>
</dbReference>
<evidence type="ECO:0000313" key="15">
    <source>
        <dbReference type="EMBL" id="KEZ39591.1"/>
    </source>
</evidence>
<dbReference type="InterPro" id="IPR050856">
    <property type="entry name" value="Biotin_carboxylase_complex"/>
</dbReference>
<evidence type="ECO:0000259" key="13">
    <source>
        <dbReference type="PROSITE" id="PS50980"/>
    </source>
</evidence>
<dbReference type="GO" id="GO:2001295">
    <property type="term" value="P:malonyl-CoA biosynthetic process"/>
    <property type="evidence" value="ECO:0007669"/>
    <property type="project" value="UniProtKB-UniPathway"/>
</dbReference>
<proteinExistence type="predicted"/>
<dbReference type="PROSITE" id="PS50980">
    <property type="entry name" value="COA_CT_NTER"/>
    <property type="match status" value="1"/>
</dbReference>
<dbReference type="PROSITE" id="PS50979">
    <property type="entry name" value="BC"/>
    <property type="match status" value="1"/>
</dbReference>
<keyword evidence="6 9" id="KW-0067">ATP-binding</keyword>
<dbReference type="InterPro" id="IPR005481">
    <property type="entry name" value="BC-like_N"/>
</dbReference>
<evidence type="ECO:0000256" key="2">
    <source>
        <dbReference type="ARBA" id="ARBA00004956"/>
    </source>
</evidence>
<gene>
    <name evidence="15" type="ORF">SAPIO_CDS9504</name>
</gene>
<dbReference type="GO" id="GO:0003989">
    <property type="term" value="F:acetyl-CoA carboxylase activity"/>
    <property type="evidence" value="ECO:0007669"/>
    <property type="project" value="UniProtKB-EC"/>
</dbReference>
<dbReference type="Pfam" id="PF02786">
    <property type="entry name" value="CPSase_L_D2"/>
    <property type="match status" value="1"/>
</dbReference>
<keyword evidence="15" id="KW-0456">Lyase</keyword>
<dbReference type="SUPFAM" id="SSF52440">
    <property type="entry name" value="PreATP-grasp domain"/>
    <property type="match status" value="1"/>
</dbReference>
<dbReference type="SUPFAM" id="SSF51230">
    <property type="entry name" value="Single hybrid motif"/>
    <property type="match status" value="1"/>
</dbReference>
<dbReference type="VEuPathDB" id="FungiDB:SAPIO_CDS9504"/>
<evidence type="ECO:0000313" key="16">
    <source>
        <dbReference type="Proteomes" id="UP000028545"/>
    </source>
</evidence>
<dbReference type="HOGENOM" id="CLU_000395_3_7_1"/>
<dbReference type="InterPro" id="IPR011764">
    <property type="entry name" value="Biotin_carboxylation_dom"/>
</dbReference>
<dbReference type="OrthoDB" id="196847at2759"/>
<dbReference type="Gene3D" id="2.40.50.100">
    <property type="match status" value="1"/>
</dbReference>
<dbReference type="CDD" id="cd06850">
    <property type="entry name" value="biotinyl_domain"/>
    <property type="match status" value="1"/>
</dbReference>
<dbReference type="EC" id="6.4.1.2" evidence="3"/>
<feature type="domain" description="Lipoyl-binding" evidence="10">
    <location>
        <begin position="1100"/>
        <end position="1174"/>
    </location>
</feature>
<dbReference type="Pfam" id="PF00364">
    <property type="entry name" value="Biotin_lipoyl"/>
    <property type="match status" value="1"/>
</dbReference>
<dbReference type="Gene3D" id="3.90.226.10">
    <property type="entry name" value="2-enoyl-CoA Hydratase, Chain A, domain 1"/>
    <property type="match status" value="2"/>
</dbReference>
<dbReference type="UniPathway" id="UPA00363">
    <property type="reaction ID" value="UER00861"/>
</dbReference>
<dbReference type="SUPFAM" id="SSF56059">
    <property type="entry name" value="Glutathione synthetase ATP-binding domain-like"/>
    <property type="match status" value="1"/>
</dbReference>
<evidence type="ECO:0000259" key="14">
    <source>
        <dbReference type="PROSITE" id="PS50989"/>
    </source>
</evidence>
<protein>
    <recommendedName>
        <fullName evidence="3">acetyl-CoA carboxylase</fullName>
        <ecNumber evidence="3">6.4.1.2</ecNumber>
    </recommendedName>
</protein>
<evidence type="ECO:0000259" key="12">
    <source>
        <dbReference type="PROSITE" id="PS50979"/>
    </source>
</evidence>
<keyword evidence="5 9" id="KW-0547">Nucleotide-binding</keyword>
<dbReference type="InterPro" id="IPR029045">
    <property type="entry name" value="ClpP/crotonase-like_dom_sf"/>
</dbReference>
<dbReference type="Proteomes" id="UP000028545">
    <property type="component" value="Unassembled WGS sequence"/>
</dbReference>
<dbReference type="InterPro" id="IPR005479">
    <property type="entry name" value="CPAse_ATP-bd"/>
</dbReference>
<sequence length="1174" mass="128632">MSHIPTQSGVAWNEMTVIKVNRAMEIAFENDLPLISLVQSAGVFLPQQFRVFHKGGQLFRDLAIRTQHGKPSCAIVFGSSTAGGAYHPALSDYTIFVDKQAQVFLGGPPLVKMATGEIIDAEQLGGASIHASLTGLADSIAEDEFDAIQKARQWCAILRDPSPSHLEPAASELPLYPADDILSLVDPDIRRPFDMREVLLRVIDGSRLLAFKPKYGVNMLTAWAHIHGFRVGIVANQTPVINPNEALKTAQFIRLCNQELLPIIFFHNVTGFMVGSKAEHQGIIKAGAQLVSAVSCSKVPHISIIMGASYGAGNYAMCGRSYRPRFLFTWPTGICGVMGPDQLAGVMETIKAKSMKSAWLPEEAAAQGQKLREEAHRDAECYATSSALLDDGIIDPRDTRDVLGMCLEVVRIPTAQDVQSALLAEAMARDLFVADVPFDSEATCRRLNITAIVVYTHEDTLSRHVSDADESICIGSIQHDATNPFLNIELLVKTALAAGAQAIHPGYGYLSENADFSDRVRKAGLLFVGPTGTAMSTLGDKRSSKAYLRARAPDVPLIPGFEGSSQDVADLEEAAVRMGFPVMLKASAGGGGKGMRVVREQTQLRGELERAQSEAQRSFGSSDVILEKFIEYSKHVEVQIIGDQHGHILPLFERDCSVQRRNQKVIEETPCLYLSQDTKQRMIDAAVRIVKLIGYENAGTVEFVLDTTTMQFYFLEVNTRLQVEHPITEEVVGVDLVALQLYVAAGGRLLDLPQLSSLEPKGHAIECRLCAEDPQCDFFPDHGKILIWRPGSSPDNKANSVVRYETAVRSGATVSIYFDSMICKVIVWAPTRALAISLMIKELSETACIGVKTNQRFLQDCLLHPAFRDPGYKTSFIPAHLSELLGSSSHSGVPARISLLPSVYLRMLRDQATAFRGINRQFRNQCFDPLGSGSEIITLKYASKSPRGTSSDTIRCDVLIRRPSSGAHPSDGSRVCLLPVPTKKDEGKGTSADYDALSQILRKVESLPGPAFTVSNVQLERLDLSSTEQSSSILEFYVDGRKVRAYLATSKQEKTHKKSGPTQDDKVRILAHIPQLGEWFEFTRYTLLSFFVEQRRSLAAEKGKGSKDIKSPMPCKVLSINVGVGDEVKAGDIVMVVESMKMEITIAAELPGKFQTRWKEGDAVSEGQVLCFVE</sequence>
<evidence type="ECO:0000256" key="8">
    <source>
        <dbReference type="ARBA" id="ARBA00023268"/>
    </source>
</evidence>
<dbReference type="InterPro" id="IPR011053">
    <property type="entry name" value="Single_hybrid_motif"/>
</dbReference>
<dbReference type="InterPro" id="IPR000089">
    <property type="entry name" value="Biotin_lipoyl"/>
</dbReference>
<name>A0A084FWX9_PSEDA</name>
<dbReference type="GeneID" id="27728576"/>
<dbReference type="SUPFAM" id="SSF52096">
    <property type="entry name" value="ClpP/crotonase"/>
    <property type="match status" value="2"/>
</dbReference>
<accession>A0A084FWX9</accession>
<feature type="domain" description="Biotin carboxylation" evidence="12">
    <location>
        <begin position="408"/>
        <end position="882"/>
    </location>
</feature>
<dbReference type="GO" id="GO:0016740">
    <property type="term" value="F:transferase activity"/>
    <property type="evidence" value="ECO:0007669"/>
    <property type="project" value="UniProtKB-KW"/>
</dbReference>
<evidence type="ECO:0000256" key="5">
    <source>
        <dbReference type="ARBA" id="ARBA00022741"/>
    </source>
</evidence>
<comment type="caution">
    <text evidence="15">The sequence shown here is derived from an EMBL/GenBank/DDBJ whole genome shotgun (WGS) entry which is preliminary data.</text>
</comment>
<evidence type="ECO:0000256" key="6">
    <source>
        <dbReference type="ARBA" id="ARBA00022840"/>
    </source>
</evidence>
<feature type="domain" description="ATP-grasp" evidence="11">
    <location>
        <begin position="547"/>
        <end position="745"/>
    </location>
</feature>
<dbReference type="InterPro" id="IPR011761">
    <property type="entry name" value="ATP-grasp"/>
</dbReference>
<comment type="cofactor">
    <cofactor evidence="1">
        <name>biotin</name>
        <dbReference type="ChEBI" id="CHEBI:57586"/>
    </cofactor>
</comment>
<dbReference type="FunFam" id="3.30.1490.20:FF:000003">
    <property type="entry name" value="acetyl-CoA carboxylase isoform X1"/>
    <property type="match status" value="1"/>
</dbReference>
<dbReference type="UniPathway" id="UPA00655">
    <property type="reaction ID" value="UER00711"/>
</dbReference>
<evidence type="ECO:0000256" key="9">
    <source>
        <dbReference type="PROSITE-ProRule" id="PRU00409"/>
    </source>
</evidence>
<dbReference type="PROSITE" id="PS50975">
    <property type="entry name" value="ATP_GRASP"/>
    <property type="match status" value="1"/>
</dbReference>
<evidence type="ECO:0000259" key="10">
    <source>
        <dbReference type="PROSITE" id="PS50968"/>
    </source>
</evidence>
<dbReference type="InterPro" id="IPR011763">
    <property type="entry name" value="COA_CT_C"/>
</dbReference>
<organism evidence="15 16">
    <name type="scientific">Pseudallescheria apiosperma</name>
    <name type="common">Scedosporium apiospermum</name>
    <dbReference type="NCBI Taxonomy" id="563466"/>
    <lineage>
        <taxon>Eukaryota</taxon>
        <taxon>Fungi</taxon>
        <taxon>Dikarya</taxon>
        <taxon>Ascomycota</taxon>
        <taxon>Pezizomycotina</taxon>
        <taxon>Sordariomycetes</taxon>
        <taxon>Hypocreomycetidae</taxon>
        <taxon>Microascales</taxon>
        <taxon>Microascaceae</taxon>
        <taxon>Scedosporium</taxon>
    </lineage>
</organism>
<feature type="domain" description="CoA carboxyltransferase N-terminal" evidence="13">
    <location>
        <begin position="1"/>
        <end position="170"/>
    </location>
</feature>
<dbReference type="GO" id="GO:0005524">
    <property type="term" value="F:ATP binding"/>
    <property type="evidence" value="ECO:0007669"/>
    <property type="project" value="UniProtKB-UniRule"/>
</dbReference>
<dbReference type="GO" id="GO:0016829">
    <property type="term" value="F:lyase activity"/>
    <property type="evidence" value="ECO:0007669"/>
    <property type="project" value="UniProtKB-KW"/>
</dbReference>
<dbReference type="GO" id="GO:0006552">
    <property type="term" value="P:L-leucine catabolic process"/>
    <property type="evidence" value="ECO:0007669"/>
    <property type="project" value="UniProtKB-UniPathway"/>
</dbReference>
<evidence type="ECO:0000256" key="3">
    <source>
        <dbReference type="ARBA" id="ARBA00013058"/>
    </source>
</evidence>
<dbReference type="PROSITE" id="PS50968">
    <property type="entry name" value="BIOTINYL_LIPOYL"/>
    <property type="match status" value="1"/>
</dbReference>
<dbReference type="InterPro" id="IPR005482">
    <property type="entry name" value="Biotin_COase_C"/>
</dbReference>
<evidence type="ECO:0000256" key="4">
    <source>
        <dbReference type="ARBA" id="ARBA00022598"/>
    </source>
</evidence>
<comment type="pathway">
    <text evidence="2">Lipid metabolism; malonyl-CoA biosynthesis; malonyl-CoA from acetyl-CoA: step 1/1.</text>
</comment>
<dbReference type="InterPro" id="IPR016185">
    <property type="entry name" value="PreATP-grasp_dom_sf"/>
</dbReference>
<dbReference type="EMBL" id="JOWA01000143">
    <property type="protein sequence ID" value="KEZ39591.1"/>
    <property type="molecule type" value="Genomic_DNA"/>
</dbReference>
<dbReference type="Pfam" id="PF01039">
    <property type="entry name" value="Carboxyl_trans"/>
    <property type="match status" value="1"/>
</dbReference>
<dbReference type="PROSITE" id="PS50989">
    <property type="entry name" value="COA_CT_CTER"/>
    <property type="match status" value="1"/>
</dbReference>
<feature type="domain" description="CoA carboxyltransferase C-terminal" evidence="14">
    <location>
        <begin position="180"/>
        <end position="433"/>
    </location>
</feature>
<keyword evidence="8" id="KW-0511">Multifunctional enzyme</keyword>
<dbReference type="PROSITE" id="PS00867">
    <property type="entry name" value="CPSASE_2"/>
    <property type="match status" value="1"/>
</dbReference>
<dbReference type="Pfam" id="PF02785">
    <property type="entry name" value="Biotin_carb_C"/>
    <property type="match status" value="1"/>
</dbReference>
<dbReference type="InterPro" id="IPR034733">
    <property type="entry name" value="AcCoA_carboxyl_beta"/>
</dbReference>
<dbReference type="Gene3D" id="3.30.470.20">
    <property type="entry name" value="ATP-grasp fold, B domain"/>
    <property type="match status" value="1"/>
</dbReference>
<dbReference type="SUPFAM" id="SSF51246">
    <property type="entry name" value="Rudiment single hybrid motif"/>
    <property type="match status" value="1"/>
</dbReference>
<dbReference type="InterPro" id="IPR011054">
    <property type="entry name" value="Rudment_hybrid_motif"/>
</dbReference>
<keyword evidence="16" id="KW-1185">Reference proteome</keyword>
<keyword evidence="15" id="KW-0808">Transferase</keyword>
<keyword evidence="4 15" id="KW-0436">Ligase</keyword>
<dbReference type="AlphaFoldDB" id="A0A084FWX9"/>
<keyword evidence="7" id="KW-0092">Biotin</keyword>
<evidence type="ECO:0000256" key="1">
    <source>
        <dbReference type="ARBA" id="ARBA00001953"/>
    </source>
</evidence>
<dbReference type="SMART" id="SM00878">
    <property type="entry name" value="Biotin_carb_C"/>
    <property type="match status" value="1"/>
</dbReference>